<evidence type="ECO:0000256" key="14">
    <source>
        <dbReference type="SAM" id="Phobius"/>
    </source>
</evidence>
<comment type="caution">
    <text evidence="16">The sequence shown here is derived from an EMBL/GenBank/DDBJ whole genome shotgun (WGS) entry which is preliminary data.</text>
</comment>
<evidence type="ECO:0000256" key="11">
    <source>
        <dbReference type="ARBA" id="ARBA00023180"/>
    </source>
</evidence>
<evidence type="ECO:0000256" key="3">
    <source>
        <dbReference type="ARBA" id="ARBA00018355"/>
    </source>
</evidence>
<feature type="disulfide bond" evidence="12">
    <location>
        <begin position="22"/>
        <end position="32"/>
    </location>
</feature>
<reference evidence="16" key="1">
    <citation type="thesis" date="2021" institute="BYU ScholarsArchive" country="Provo, UT, USA">
        <title>Applications of and Algorithms for Genome Assembly and Genomic Analyses with an Emphasis on Marine Teleosts.</title>
        <authorList>
            <person name="Pickett B.D."/>
        </authorList>
    </citation>
    <scope>NUCLEOTIDE SEQUENCE</scope>
    <source>
        <strain evidence="16">HI-2016</strain>
    </source>
</reference>
<proteinExistence type="inferred from homology"/>
<dbReference type="SUPFAM" id="SSF49265">
    <property type="entry name" value="Fibronectin type III"/>
    <property type="match status" value="2"/>
</dbReference>
<feature type="domain" description="Fibronectin type-III" evidence="15">
    <location>
        <begin position="114"/>
        <end position="248"/>
    </location>
</feature>
<feature type="disulfide bond" evidence="12">
    <location>
        <begin position="61"/>
        <end position="77"/>
    </location>
</feature>
<dbReference type="GO" id="GO:0009897">
    <property type="term" value="C:external side of plasma membrane"/>
    <property type="evidence" value="ECO:0007669"/>
    <property type="project" value="TreeGrafter"/>
</dbReference>
<dbReference type="Gene3D" id="2.60.40.10">
    <property type="entry name" value="Immunoglobulins"/>
    <property type="match status" value="2"/>
</dbReference>
<dbReference type="PROSITE" id="PS50853">
    <property type="entry name" value="FN3"/>
    <property type="match status" value="1"/>
</dbReference>
<evidence type="ECO:0000256" key="9">
    <source>
        <dbReference type="ARBA" id="ARBA00023157"/>
    </source>
</evidence>
<dbReference type="Pfam" id="PF09067">
    <property type="entry name" value="EpoR_lig-bind"/>
    <property type="match status" value="1"/>
</dbReference>
<evidence type="ECO:0000256" key="7">
    <source>
        <dbReference type="ARBA" id="ARBA00022989"/>
    </source>
</evidence>
<comment type="similarity">
    <text evidence="2">Belongs to the type I cytokine receptor family. Type 1 subfamily.</text>
</comment>
<keyword evidence="6" id="KW-0732">Signal</keyword>
<keyword evidence="17" id="KW-1185">Reference proteome</keyword>
<dbReference type="InterPro" id="IPR013783">
    <property type="entry name" value="Ig-like_fold"/>
</dbReference>
<keyword evidence="9 12" id="KW-1015">Disulfide bond</keyword>
<dbReference type="InterPro" id="IPR009167">
    <property type="entry name" value="Erythropoietin_rcpt"/>
</dbReference>
<dbReference type="InterPro" id="IPR015152">
    <property type="entry name" value="Growth/epo_recpt_lig-bind"/>
</dbReference>
<keyword evidence="7 14" id="KW-1133">Transmembrane helix</keyword>
<sequence>MPFACLPQVVLLTAAEQEDPKCFAEGMADLTCFWEEDDDGDADEGRHAFKYKYQNENSSDCAVTVQPAGGGRTRYFCKLSRVVHFSSLNVHVFRNGKPLHNRNLTIDSVFLLDPPVNLTVRRTGKPGQLRLSWLPLSPSLKHLTNSMMYEISYAPAGSPVEQVWFRDTRDTTGALAQELSGVMRSDFTSLSCPSPQVTVVRRNTETMLHSLLASTTYDVRVRAKPSDLTYNGYWSAWTPTVSIETPPNDLDPLIIILCLIIFVIFAVLSLTAFLFHRRFLLKKMWPPIPSPENQFPGLFTVYGGDFLEWLSQSSGLLWRRPSLFYTEELSAPLEVLSEARDRPVAPTPAPPPTASGLLRDASLIEDKEGRLDSDLPHDENWLINQLKTLQGHPIPRPLQQPTLLETKDTYVTLTQSSHLNSGERTPPLPPDDISEESSPLNLLFMSTEASVSYSDLGSLQQSSRSGELSAQSSFEYPNSSWLPKGPRYPYLAVADSGISTDYSLMSSSMTSSGGHRTLYANDYKNHILQQRHHPTEGPVRSWF</sequence>
<comment type="subcellular location">
    <subcellularLocation>
        <location evidence="1">Cell membrane</location>
        <topology evidence="1">Single-pass type I membrane protein</topology>
    </subcellularLocation>
</comment>
<evidence type="ECO:0000256" key="5">
    <source>
        <dbReference type="ARBA" id="ARBA00022692"/>
    </source>
</evidence>
<evidence type="ECO:0000313" key="16">
    <source>
        <dbReference type="EMBL" id="KAG9343940.1"/>
    </source>
</evidence>
<evidence type="ECO:0000259" key="15">
    <source>
        <dbReference type="PROSITE" id="PS50853"/>
    </source>
</evidence>
<evidence type="ECO:0000256" key="12">
    <source>
        <dbReference type="PIRSR" id="PIRSR001959-2"/>
    </source>
</evidence>
<feature type="region of interest" description="Disordered" evidence="13">
    <location>
        <begin position="414"/>
        <end position="437"/>
    </location>
</feature>
<dbReference type="GO" id="GO:0004896">
    <property type="term" value="F:cytokine receptor activity"/>
    <property type="evidence" value="ECO:0007669"/>
    <property type="project" value="TreeGrafter"/>
</dbReference>
<evidence type="ECO:0000256" key="4">
    <source>
        <dbReference type="ARBA" id="ARBA00022475"/>
    </source>
</evidence>
<dbReference type="PIRSF" id="PIRSF001959">
    <property type="entry name" value="EPO_receptor"/>
    <property type="match status" value="1"/>
</dbReference>
<evidence type="ECO:0000256" key="1">
    <source>
        <dbReference type="ARBA" id="ARBA00004251"/>
    </source>
</evidence>
<evidence type="ECO:0000313" key="17">
    <source>
        <dbReference type="Proteomes" id="UP000824540"/>
    </source>
</evidence>
<keyword evidence="5 14" id="KW-0812">Transmembrane</keyword>
<dbReference type="EMBL" id="JAFBMS010000022">
    <property type="protein sequence ID" value="KAG9343940.1"/>
    <property type="molecule type" value="Genomic_DNA"/>
</dbReference>
<name>A0A8T2NX96_9TELE</name>
<keyword evidence="4" id="KW-1003">Cell membrane</keyword>
<dbReference type="InterPro" id="IPR003961">
    <property type="entry name" value="FN3_dom"/>
</dbReference>
<dbReference type="Proteomes" id="UP000824540">
    <property type="component" value="Unassembled WGS sequence"/>
</dbReference>
<dbReference type="InterPro" id="IPR036116">
    <property type="entry name" value="FN3_sf"/>
</dbReference>
<evidence type="ECO:0000256" key="10">
    <source>
        <dbReference type="ARBA" id="ARBA00023170"/>
    </source>
</evidence>
<gene>
    <name evidence="16" type="ORF">JZ751_013328</name>
</gene>
<feature type="transmembrane region" description="Helical" evidence="14">
    <location>
        <begin position="253"/>
        <end position="275"/>
    </location>
</feature>
<evidence type="ECO:0000256" key="6">
    <source>
        <dbReference type="ARBA" id="ARBA00022729"/>
    </source>
</evidence>
<accession>A0A8T2NX96</accession>
<keyword evidence="10" id="KW-0675">Receptor</keyword>
<dbReference type="OrthoDB" id="9890439at2759"/>
<keyword evidence="8 14" id="KW-0472">Membrane</keyword>
<dbReference type="AlphaFoldDB" id="A0A8T2NX96"/>
<dbReference type="PANTHER" id="PTHR23037:SF28">
    <property type="entry name" value="ERYTHROPOIETIN RECEPTOR"/>
    <property type="match status" value="1"/>
</dbReference>
<protein>
    <recommendedName>
        <fullName evidence="3">Erythropoietin receptor</fullName>
    </recommendedName>
</protein>
<dbReference type="SMART" id="SM00060">
    <property type="entry name" value="FN3"/>
    <property type="match status" value="1"/>
</dbReference>
<keyword evidence="11" id="KW-0325">Glycoprotein</keyword>
<feature type="compositionally biased region" description="Polar residues" evidence="13">
    <location>
        <begin position="414"/>
        <end position="423"/>
    </location>
</feature>
<dbReference type="PANTHER" id="PTHR23037">
    <property type="entry name" value="CYTOKINE RECEPTOR"/>
    <property type="match status" value="1"/>
</dbReference>
<dbReference type="CDD" id="cd00063">
    <property type="entry name" value="FN3"/>
    <property type="match status" value="1"/>
</dbReference>
<organism evidence="16 17">
    <name type="scientific">Albula glossodonta</name>
    <name type="common">roundjaw bonefish</name>
    <dbReference type="NCBI Taxonomy" id="121402"/>
    <lineage>
        <taxon>Eukaryota</taxon>
        <taxon>Metazoa</taxon>
        <taxon>Chordata</taxon>
        <taxon>Craniata</taxon>
        <taxon>Vertebrata</taxon>
        <taxon>Euteleostomi</taxon>
        <taxon>Actinopterygii</taxon>
        <taxon>Neopterygii</taxon>
        <taxon>Teleostei</taxon>
        <taxon>Albuliformes</taxon>
        <taxon>Albulidae</taxon>
        <taxon>Albula</taxon>
    </lineage>
</organism>
<evidence type="ECO:0000256" key="2">
    <source>
        <dbReference type="ARBA" id="ARBA00007885"/>
    </source>
</evidence>
<evidence type="ECO:0000256" key="8">
    <source>
        <dbReference type="ARBA" id="ARBA00023136"/>
    </source>
</evidence>
<evidence type="ECO:0000256" key="13">
    <source>
        <dbReference type="SAM" id="MobiDB-lite"/>
    </source>
</evidence>